<dbReference type="Proteomes" id="UP001176940">
    <property type="component" value="Unassembled WGS sequence"/>
</dbReference>
<dbReference type="EMBL" id="CAUEEQ010004558">
    <property type="protein sequence ID" value="CAJ0927739.1"/>
    <property type="molecule type" value="Genomic_DNA"/>
</dbReference>
<reference evidence="1" key="1">
    <citation type="submission" date="2023-07" db="EMBL/GenBank/DDBJ databases">
        <authorList>
            <person name="Stuckert A."/>
        </authorList>
    </citation>
    <scope>NUCLEOTIDE SEQUENCE</scope>
</reference>
<evidence type="ECO:0000313" key="1">
    <source>
        <dbReference type="EMBL" id="CAJ0927739.1"/>
    </source>
</evidence>
<accession>A0ABN9L0M0</accession>
<proteinExistence type="predicted"/>
<gene>
    <name evidence="1" type="ORF">RIMI_LOCUS3111787</name>
</gene>
<comment type="caution">
    <text evidence="1">The sequence shown here is derived from an EMBL/GenBank/DDBJ whole genome shotgun (WGS) entry which is preliminary data.</text>
</comment>
<keyword evidence="2" id="KW-1185">Reference proteome</keyword>
<dbReference type="InterPro" id="IPR013320">
    <property type="entry name" value="ConA-like_dom_sf"/>
</dbReference>
<protein>
    <submittedName>
        <fullName evidence="1">Uncharacterized protein</fullName>
    </submittedName>
</protein>
<feature type="non-terminal residue" evidence="1">
    <location>
        <position position="68"/>
    </location>
</feature>
<sequence>MQERISSLIRASISKNFSQSYDKCFLGSSETADANRVFCGQLGAVYVFTEALNPAQIFAIHQLGPGYK</sequence>
<evidence type="ECO:0000313" key="2">
    <source>
        <dbReference type="Proteomes" id="UP001176940"/>
    </source>
</evidence>
<name>A0ABN9L0M0_9NEOB</name>
<dbReference type="SUPFAM" id="SSF49899">
    <property type="entry name" value="Concanavalin A-like lectins/glucanases"/>
    <property type="match status" value="1"/>
</dbReference>
<organism evidence="1 2">
    <name type="scientific">Ranitomeya imitator</name>
    <name type="common">mimic poison frog</name>
    <dbReference type="NCBI Taxonomy" id="111125"/>
    <lineage>
        <taxon>Eukaryota</taxon>
        <taxon>Metazoa</taxon>
        <taxon>Chordata</taxon>
        <taxon>Craniata</taxon>
        <taxon>Vertebrata</taxon>
        <taxon>Euteleostomi</taxon>
        <taxon>Amphibia</taxon>
        <taxon>Batrachia</taxon>
        <taxon>Anura</taxon>
        <taxon>Neobatrachia</taxon>
        <taxon>Hyloidea</taxon>
        <taxon>Dendrobatidae</taxon>
        <taxon>Dendrobatinae</taxon>
        <taxon>Ranitomeya</taxon>
    </lineage>
</organism>